<protein>
    <recommendedName>
        <fullName evidence="3">Protein kinase domain-containing protein</fullName>
    </recommendedName>
</protein>
<dbReference type="InterPro" id="IPR011009">
    <property type="entry name" value="Kinase-like_dom_sf"/>
</dbReference>
<keyword evidence="2" id="KW-0472">Membrane</keyword>
<dbReference type="PROSITE" id="PS00108">
    <property type="entry name" value="PROTEIN_KINASE_ST"/>
    <property type="match status" value="1"/>
</dbReference>
<sequence length="723" mass="81860">MNLAQYLQDLFTDGDDSEFEEFEESLMEEGFAASSQSFPSTSPTQGILNLFWKTKASHELQVYELVRRLCIDIGHGLQSLHENNFTHGDLKPENVLIFQYADKVTAKLCDFGCAKGPSQDPSIVKKDDIAIDKQGIDAKAGRTKDSYLGTPGWIPPSGEVRAAHDFDGLRRCDLYVYGLVVCSSFLFAGRPYPTHPNLDSMLGHLRQLDTPGRNIPFSWKKSKRRIFDQVTRVLEDTMKAPEERGLFPWRLFGYHHKQLRKQTIESDQDFVTRFKIWLGGSKRGSPGTDLSLETKAAYAQQDWWKLVPDECSESGTTSSQSTSLETPTNTPAGTNGNNQSGPASYFLFDEDNSCHKTDMFKTGRRKEDAMQLPGLMILAILKLDADRGKLYYLARFRSRVPKEWWKHYAPNILQMALQAAPAVDIHTLAWLCRGPIGKAEVRSLQADRMTWGHIMTRGELDESSRLDRFLLLLQFGAHIDQRMEGQHGKTKSIYTAFLKSFPSRPAITNTLSMQVIWRVDDAMADNRIRLPKWTYSYVAHVIRNPNSSMVDQSERSPLVELPIGWRVIRQKLTEPELICYKDMFTQSMTLTKPKVSLLQMRQLPIGLLQVPLEGLTCHVDLLACMRAGSGPEEAGSLARRLDARFPYYGDAWFETEFSIEPNVDDVLGAMSNSRIRSFVARLGIFRGYDAAFMTGLFLMSVCLTGLIILAVRLMIHRKYEGGI</sequence>
<dbReference type="InterPro" id="IPR000719">
    <property type="entry name" value="Prot_kinase_dom"/>
</dbReference>
<dbReference type="GO" id="GO:0004674">
    <property type="term" value="F:protein serine/threonine kinase activity"/>
    <property type="evidence" value="ECO:0007669"/>
    <property type="project" value="TreeGrafter"/>
</dbReference>
<accession>A0A8H4CQJ8</accession>
<feature type="transmembrane region" description="Helical" evidence="2">
    <location>
        <begin position="690"/>
        <end position="715"/>
    </location>
</feature>
<dbReference type="AlphaFoldDB" id="A0A8H4CQJ8"/>
<dbReference type="Pfam" id="PF00069">
    <property type="entry name" value="Pkinase"/>
    <property type="match status" value="1"/>
</dbReference>
<feature type="compositionally biased region" description="Low complexity" evidence="1">
    <location>
        <begin position="313"/>
        <end position="338"/>
    </location>
</feature>
<dbReference type="SUPFAM" id="SSF56112">
    <property type="entry name" value="Protein kinase-like (PK-like)"/>
    <property type="match status" value="1"/>
</dbReference>
<feature type="domain" description="Protein kinase" evidence="3">
    <location>
        <begin position="1"/>
        <end position="259"/>
    </location>
</feature>
<dbReference type="Proteomes" id="UP000613401">
    <property type="component" value="Unassembled WGS sequence"/>
</dbReference>
<keyword evidence="2" id="KW-1133">Transmembrane helix</keyword>
<proteinExistence type="predicted"/>
<evidence type="ECO:0000256" key="1">
    <source>
        <dbReference type="SAM" id="MobiDB-lite"/>
    </source>
</evidence>
<dbReference type="EMBL" id="WVTB01000022">
    <property type="protein sequence ID" value="KAF3808239.1"/>
    <property type="molecule type" value="Genomic_DNA"/>
</dbReference>
<reference evidence="4" key="2">
    <citation type="submission" date="2020-03" db="EMBL/GenBank/DDBJ databases">
        <authorList>
            <person name="Fu F.-F."/>
            <person name="Chen J."/>
        </authorList>
    </citation>
    <scope>NUCLEOTIDE SEQUENCE</scope>
    <source>
        <strain evidence="4">Lc1</strain>
    </source>
</reference>
<comment type="caution">
    <text evidence="4">The sequence shown here is derived from an EMBL/GenBank/DDBJ whole genome shotgun (WGS) entry which is preliminary data.</text>
</comment>
<organism evidence="4 5">
    <name type="scientific">Colletotrichum gloeosporioides</name>
    <name type="common">Anthracnose fungus</name>
    <name type="synonym">Glomerella cingulata</name>
    <dbReference type="NCBI Taxonomy" id="474922"/>
    <lineage>
        <taxon>Eukaryota</taxon>
        <taxon>Fungi</taxon>
        <taxon>Dikarya</taxon>
        <taxon>Ascomycota</taxon>
        <taxon>Pezizomycotina</taxon>
        <taxon>Sordariomycetes</taxon>
        <taxon>Hypocreomycetidae</taxon>
        <taxon>Glomerellales</taxon>
        <taxon>Glomerellaceae</taxon>
        <taxon>Colletotrichum</taxon>
        <taxon>Colletotrichum gloeosporioides species complex</taxon>
    </lineage>
</organism>
<keyword evidence="2" id="KW-0812">Transmembrane</keyword>
<name>A0A8H4CQJ8_COLGL</name>
<keyword evidence="5" id="KW-1185">Reference proteome</keyword>
<evidence type="ECO:0000256" key="2">
    <source>
        <dbReference type="SAM" id="Phobius"/>
    </source>
</evidence>
<dbReference type="SMART" id="SM00220">
    <property type="entry name" value="S_TKc"/>
    <property type="match status" value="1"/>
</dbReference>
<evidence type="ECO:0000259" key="3">
    <source>
        <dbReference type="PROSITE" id="PS50011"/>
    </source>
</evidence>
<dbReference type="GO" id="GO:0005524">
    <property type="term" value="F:ATP binding"/>
    <property type="evidence" value="ECO:0007669"/>
    <property type="project" value="InterPro"/>
</dbReference>
<dbReference type="GeneID" id="69014004"/>
<dbReference type="Gene3D" id="1.10.510.10">
    <property type="entry name" value="Transferase(Phosphotransferase) domain 1"/>
    <property type="match status" value="1"/>
</dbReference>
<dbReference type="PROSITE" id="PS50011">
    <property type="entry name" value="PROTEIN_KINASE_DOM"/>
    <property type="match status" value="1"/>
</dbReference>
<feature type="region of interest" description="Disordered" evidence="1">
    <location>
        <begin position="310"/>
        <end position="341"/>
    </location>
</feature>
<dbReference type="InterPro" id="IPR051681">
    <property type="entry name" value="Ser/Thr_Kinases-Pseudokinases"/>
</dbReference>
<dbReference type="InterPro" id="IPR008271">
    <property type="entry name" value="Ser/Thr_kinase_AS"/>
</dbReference>
<evidence type="ECO:0000313" key="5">
    <source>
        <dbReference type="Proteomes" id="UP000613401"/>
    </source>
</evidence>
<evidence type="ECO:0000313" key="4">
    <source>
        <dbReference type="EMBL" id="KAF3808239.1"/>
    </source>
</evidence>
<gene>
    <name evidence="4" type="ORF">GCG54_00006857</name>
</gene>
<dbReference type="PANTHER" id="PTHR44329">
    <property type="entry name" value="SERINE/THREONINE-PROTEIN KINASE TNNI3K-RELATED"/>
    <property type="match status" value="1"/>
</dbReference>
<reference evidence="4" key="1">
    <citation type="journal article" date="2020" name="Phytopathology">
        <title>Genome sequence and comparative analysis of Colletotrichum gloeosporioides isolated from Liriodendron leaves.</title>
        <authorList>
            <person name="Fu F.F."/>
            <person name="Hao Z."/>
            <person name="Wang P."/>
            <person name="Lu Y."/>
            <person name="Xue L.J."/>
            <person name="Wei G."/>
            <person name="Tian Y."/>
            <person name="Baishi H."/>
            <person name="Xu H."/>
            <person name="Shi J."/>
            <person name="Cheng T."/>
            <person name="Wang G."/>
            <person name="Yi Y."/>
            <person name="Chen J."/>
        </authorList>
    </citation>
    <scope>NUCLEOTIDE SEQUENCE</scope>
    <source>
        <strain evidence="4">Lc1</strain>
    </source>
</reference>
<dbReference type="RefSeq" id="XP_045267398.1">
    <property type="nucleotide sequence ID" value="XM_045406852.1"/>
</dbReference>